<name>A0A5D2KXW1_GOSTO</name>
<sequence>MQWTWAVAFNPEVPTQTHLLTCDWLLYILVMNQPLEAQLNHPLTGQTHYLIHPTVIMKTVYMALQFLASPFPGLACSDEICKFASLSYDGKVRTLNRTSLRTKNVTRLTGGCKISLIDTFHLIQLVVE</sequence>
<reference evidence="1 2" key="1">
    <citation type="submission" date="2019-07" db="EMBL/GenBank/DDBJ databases">
        <title>WGS assembly of Gossypium tomentosum.</title>
        <authorList>
            <person name="Chen Z.J."/>
            <person name="Sreedasyam A."/>
            <person name="Ando A."/>
            <person name="Song Q."/>
            <person name="De L."/>
            <person name="Hulse-Kemp A."/>
            <person name="Ding M."/>
            <person name="Ye W."/>
            <person name="Kirkbride R."/>
            <person name="Jenkins J."/>
            <person name="Plott C."/>
            <person name="Lovell J."/>
            <person name="Lin Y.-M."/>
            <person name="Vaughn R."/>
            <person name="Liu B."/>
            <person name="Li W."/>
            <person name="Simpson S."/>
            <person name="Scheffler B."/>
            <person name="Saski C."/>
            <person name="Grover C."/>
            <person name="Hu G."/>
            <person name="Conover J."/>
            <person name="Carlson J."/>
            <person name="Shu S."/>
            <person name="Boston L."/>
            <person name="Williams M."/>
            <person name="Peterson D."/>
            <person name="Mcgee K."/>
            <person name="Jones D."/>
            <person name="Wendel J."/>
            <person name="Stelly D."/>
            <person name="Grimwood J."/>
            <person name="Schmutz J."/>
        </authorList>
    </citation>
    <scope>NUCLEOTIDE SEQUENCE [LARGE SCALE GENOMIC DNA]</scope>
    <source>
        <strain evidence="1">7179.01</strain>
    </source>
</reference>
<keyword evidence="2" id="KW-1185">Reference proteome</keyword>
<dbReference type="AlphaFoldDB" id="A0A5D2KXW1"/>
<accession>A0A5D2KXW1</accession>
<gene>
    <name evidence="1" type="ORF">ES332_D05G198300v1</name>
</gene>
<dbReference type="Proteomes" id="UP000322667">
    <property type="component" value="Chromosome D05"/>
</dbReference>
<dbReference type="EMBL" id="CM017627">
    <property type="protein sequence ID" value="TYH71645.1"/>
    <property type="molecule type" value="Genomic_DNA"/>
</dbReference>
<organism evidence="1 2">
    <name type="scientific">Gossypium tomentosum</name>
    <name type="common">Hawaiian cotton</name>
    <name type="synonym">Gossypium sandvicense</name>
    <dbReference type="NCBI Taxonomy" id="34277"/>
    <lineage>
        <taxon>Eukaryota</taxon>
        <taxon>Viridiplantae</taxon>
        <taxon>Streptophyta</taxon>
        <taxon>Embryophyta</taxon>
        <taxon>Tracheophyta</taxon>
        <taxon>Spermatophyta</taxon>
        <taxon>Magnoliopsida</taxon>
        <taxon>eudicotyledons</taxon>
        <taxon>Gunneridae</taxon>
        <taxon>Pentapetalae</taxon>
        <taxon>rosids</taxon>
        <taxon>malvids</taxon>
        <taxon>Malvales</taxon>
        <taxon>Malvaceae</taxon>
        <taxon>Malvoideae</taxon>
        <taxon>Gossypium</taxon>
    </lineage>
</organism>
<proteinExistence type="predicted"/>
<protein>
    <submittedName>
        <fullName evidence="1">Uncharacterized protein</fullName>
    </submittedName>
</protein>
<evidence type="ECO:0000313" key="1">
    <source>
        <dbReference type="EMBL" id="TYH71645.1"/>
    </source>
</evidence>
<evidence type="ECO:0000313" key="2">
    <source>
        <dbReference type="Proteomes" id="UP000322667"/>
    </source>
</evidence>